<accession>A0AAF1K0E4</accession>
<evidence type="ECO:0000313" key="2">
    <source>
        <dbReference type="Proteomes" id="UP001196068"/>
    </source>
</evidence>
<dbReference type="RefSeq" id="WP_211873636.1">
    <property type="nucleotide sequence ID" value="NZ_JAAEDH010000006.1"/>
</dbReference>
<dbReference type="AlphaFoldDB" id="A0AAF1K0E4"/>
<evidence type="ECO:0000313" key="1">
    <source>
        <dbReference type="EMBL" id="MBR0654813.1"/>
    </source>
</evidence>
<name>A0AAF1K0E4_9PROT</name>
<keyword evidence="2" id="KW-1185">Reference proteome</keyword>
<proteinExistence type="predicted"/>
<reference evidence="1" key="1">
    <citation type="submission" date="2020-01" db="EMBL/GenBank/DDBJ databases">
        <authorList>
            <person name="Rat A."/>
        </authorList>
    </citation>
    <scope>NUCLEOTIDE SEQUENCE</scope>
    <source>
        <strain evidence="1">LMG 28251</strain>
    </source>
</reference>
<dbReference type="EMBL" id="JAAEDH010000006">
    <property type="protein sequence ID" value="MBR0654813.1"/>
    <property type="molecule type" value="Genomic_DNA"/>
</dbReference>
<reference evidence="1" key="2">
    <citation type="journal article" date="2021" name="Syst. Appl. Microbiol.">
        <title>Roseomonas hellenica sp. nov., isolated from roots of wild-growing Alkanna tinctoria.</title>
        <authorList>
            <person name="Rat A."/>
            <person name="Naranjo H.D."/>
            <person name="Lebbe L."/>
            <person name="Cnockaert M."/>
            <person name="Krigas N."/>
            <person name="Grigoriadou K."/>
            <person name="Maloupa E."/>
            <person name="Willems A."/>
        </authorList>
    </citation>
    <scope>NUCLEOTIDE SEQUENCE</scope>
    <source>
        <strain evidence="1">LMG 28251</strain>
    </source>
</reference>
<sequence length="104" mass="10988">MPQFASTIKHVQEGVKGFTISVAVKNIEGWEATLNEMDTPGAKGIVRDLERLKKLLQADTINGESVKELVGKLGKATVTLAGKAESKNAEKAKQLGEALAKAAA</sequence>
<comment type="caution">
    <text evidence="1">The sequence shown here is derived from an EMBL/GenBank/DDBJ whole genome shotgun (WGS) entry which is preliminary data.</text>
</comment>
<organism evidence="1 2">
    <name type="scientific">Plastoroseomonas arctica</name>
    <dbReference type="NCBI Taxonomy" id="1509237"/>
    <lineage>
        <taxon>Bacteria</taxon>
        <taxon>Pseudomonadati</taxon>
        <taxon>Pseudomonadota</taxon>
        <taxon>Alphaproteobacteria</taxon>
        <taxon>Acetobacterales</taxon>
        <taxon>Acetobacteraceae</taxon>
        <taxon>Plastoroseomonas</taxon>
    </lineage>
</organism>
<dbReference type="Proteomes" id="UP001196068">
    <property type="component" value="Unassembled WGS sequence"/>
</dbReference>
<gene>
    <name evidence="1" type="ORF">GXW79_06955</name>
</gene>
<protein>
    <submittedName>
        <fullName evidence="1">Uncharacterized protein</fullName>
    </submittedName>
</protein>